<keyword evidence="3 7" id="KW-0032">Aminotransferase</keyword>
<dbReference type="Pfam" id="PF00155">
    <property type="entry name" value="Aminotran_1_2"/>
    <property type="match status" value="1"/>
</dbReference>
<dbReference type="InterPro" id="IPR015424">
    <property type="entry name" value="PyrdxlP-dep_Trfase"/>
</dbReference>
<dbReference type="OrthoDB" id="7042322at2759"/>
<dbReference type="PANTHER" id="PTHR43807:SF20">
    <property type="entry name" value="FI04487P"/>
    <property type="match status" value="1"/>
</dbReference>
<dbReference type="FunFam" id="3.40.640.10:FF:000024">
    <property type="entry name" value="Kynurenine--oxoglutarate transaminase 3"/>
    <property type="match status" value="1"/>
</dbReference>
<dbReference type="GO" id="GO:0016212">
    <property type="term" value="F:kynurenine-oxoglutarate transaminase activity"/>
    <property type="evidence" value="ECO:0007669"/>
    <property type="project" value="TreeGrafter"/>
</dbReference>
<dbReference type="PROSITE" id="PS00105">
    <property type="entry name" value="AA_TRANSFER_CLASS_1"/>
    <property type="match status" value="1"/>
</dbReference>
<dbReference type="InterPro" id="IPR051326">
    <property type="entry name" value="Kynurenine-oxoglutarate_AT"/>
</dbReference>
<name>A0A2R5GG93_9STRA</name>
<evidence type="ECO:0000259" key="6">
    <source>
        <dbReference type="Pfam" id="PF00155"/>
    </source>
</evidence>
<dbReference type="GO" id="GO:0030170">
    <property type="term" value="F:pyridoxal phosphate binding"/>
    <property type="evidence" value="ECO:0007669"/>
    <property type="project" value="InterPro"/>
</dbReference>
<organism evidence="7 8">
    <name type="scientific">Hondaea fermentalgiana</name>
    <dbReference type="NCBI Taxonomy" id="2315210"/>
    <lineage>
        <taxon>Eukaryota</taxon>
        <taxon>Sar</taxon>
        <taxon>Stramenopiles</taxon>
        <taxon>Bigyra</taxon>
        <taxon>Labyrinthulomycetes</taxon>
        <taxon>Thraustochytrida</taxon>
        <taxon>Thraustochytriidae</taxon>
        <taxon>Hondaea</taxon>
    </lineage>
</organism>
<evidence type="ECO:0000313" key="8">
    <source>
        <dbReference type="Proteomes" id="UP000241890"/>
    </source>
</evidence>
<evidence type="ECO:0000313" key="7">
    <source>
        <dbReference type="EMBL" id="GBG29926.1"/>
    </source>
</evidence>
<dbReference type="SUPFAM" id="SSF53383">
    <property type="entry name" value="PLP-dependent transferases"/>
    <property type="match status" value="1"/>
</dbReference>
<dbReference type="EMBL" id="BEYU01000068">
    <property type="protein sequence ID" value="GBG29926.1"/>
    <property type="molecule type" value="Genomic_DNA"/>
</dbReference>
<dbReference type="CDD" id="cd00609">
    <property type="entry name" value="AAT_like"/>
    <property type="match status" value="1"/>
</dbReference>
<dbReference type="Proteomes" id="UP000241890">
    <property type="component" value="Unassembled WGS sequence"/>
</dbReference>
<evidence type="ECO:0000256" key="1">
    <source>
        <dbReference type="ARBA" id="ARBA00001933"/>
    </source>
</evidence>
<dbReference type="AlphaFoldDB" id="A0A2R5GG93"/>
<protein>
    <submittedName>
        <fullName evidence="7">Aminotransferase</fullName>
    </submittedName>
</protein>
<dbReference type="InParanoid" id="A0A2R5GG93"/>
<comment type="similarity">
    <text evidence="2">Belongs to the class-I pyridoxal-phosphate-dependent aminotransferase family.</text>
</comment>
<evidence type="ECO:0000256" key="4">
    <source>
        <dbReference type="ARBA" id="ARBA00022679"/>
    </source>
</evidence>
<evidence type="ECO:0000256" key="5">
    <source>
        <dbReference type="ARBA" id="ARBA00022898"/>
    </source>
</evidence>
<keyword evidence="5" id="KW-0663">Pyridoxal phosphate</keyword>
<dbReference type="InterPro" id="IPR015421">
    <property type="entry name" value="PyrdxlP-dep_Trfase_major"/>
</dbReference>
<evidence type="ECO:0000256" key="2">
    <source>
        <dbReference type="ARBA" id="ARBA00007441"/>
    </source>
</evidence>
<dbReference type="InterPro" id="IPR015422">
    <property type="entry name" value="PyrdxlP-dep_Trfase_small"/>
</dbReference>
<dbReference type="Gene3D" id="3.40.640.10">
    <property type="entry name" value="Type I PLP-dependent aspartate aminotransferase-like (Major domain)"/>
    <property type="match status" value="1"/>
</dbReference>
<dbReference type="InterPro" id="IPR004839">
    <property type="entry name" value="Aminotransferase_I/II_large"/>
</dbReference>
<accession>A0A2R5GG93</accession>
<dbReference type="InterPro" id="IPR004838">
    <property type="entry name" value="NHTrfase_class1_PyrdxlP-BS"/>
</dbReference>
<dbReference type="GO" id="GO:0005737">
    <property type="term" value="C:cytoplasm"/>
    <property type="evidence" value="ECO:0007669"/>
    <property type="project" value="TreeGrafter"/>
</dbReference>
<gene>
    <name evidence="7" type="ORF">FCC1311_061462</name>
</gene>
<evidence type="ECO:0000256" key="3">
    <source>
        <dbReference type="ARBA" id="ARBA00022576"/>
    </source>
</evidence>
<proteinExistence type="inferred from homology"/>
<sequence>MSRQQLCRVSQRVLGEGSGGGAKVWAEIIKLSQGPNIVSDLGQGYPDFDGCLKAREAACEVIQGNARLNQYSPIPGTPGLKKALVDHWNKDSGIPAEARVDVDLNVLVVTSATEAIYAAMQAIIDPGDEVVIFEPFFPWYLPAVRMAGGIPVTQTLKPPGFAIDFDALEKSITEKTKLIVFNSPHNPTGHVASPEEISKLAELVIRKDLLCISDEVYEEFVFNPDMRHQRLAHEKGMASRTLTLGSASKVFSLTGWRVGWAFGPPDLIAAVSSMHAYSTYCAPTPFQEGTAAALRDLTSGPDSVVAKELAQIGSQFKENAHMLGEALASLGCSIIPPDGGYFLVCDVRGTGKTDVEFSKWMALEKGVICVPMSVFHNSEDAPDFLVRFAICKRHETISRAVEAITAPQT</sequence>
<reference evidence="7 8" key="1">
    <citation type="submission" date="2017-12" db="EMBL/GenBank/DDBJ databases">
        <title>Sequencing, de novo assembly and annotation of complete genome of a new Thraustochytrid species, strain FCC1311.</title>
        <authorList>
            <person name="Sedici K."/>
            <person name="Godart F."/>
            <person name="Aiese Cigliano R."/>
            <person name="Sanseverino W."/>
            <person name="Barakat M."/>
            <person name="Ortet P."/>
            <person name="Marechal E."/>
            <person name="Cagnac O."/>
            <person name="Amato A."/>
        </authorList>
    </citation>
    <scope>NUCLEOTIDE SEQUENCE [LARGE SCALE GENOMIC DNA]</scope>
</reference>
<comment type="caution">
    <text evidence="7">The sequence shown here is derived from an EMBL/GenBank/DDBJ whole genome shotgun (WGS) entry which is preliminary data.</text>
</comment>
<comment type="cofactor">
    <cofactor evidence="1">
        <name>pyridoxal 5'-phosphate</name>
        <dbReference type="ChEBI" id="CHEBI:597326"/>
    </cofactor>
</comment>
<feature type="domain" description="Aminotransferase class I/classII large" evidence="6">
    <location>
        <begin position="38"/>
        <end position="404"/>
    </location>
</feature>
<keyword evidence="8" id="KW-1185">Reference proteome</keyword>
<keyword evidence="4 7" id="KW-0808">Transferase</keyword>
<dbReference type="PANTHER" id="PTHR43807">
    <property type="entry name" value="FI04487P"/>
    <property type="match status" value="1"/>
</dbReference>
<dbReference type="Gene3D" id="3.90.1150.10">
    <property type="entry name" value="Aspartate Aminotransferase, domain 1"/>
    <property type="match status" value="1"/>
</dbReference>